<feature type="transmembrane region" description="Helical" evidence="1">
    <location>
        <begin position="152"/>
        <end position="176"/>
    </location>
</feature>
<keyword evidence="3" id="KW-1185">Reference proteome</keyword>
<feature type="transmembrane region" description="Helical" evidence="1">
    <location>
        <begin position="284"/>
        <end position="304"/>
    </location>
</feature>
<accession>A0A0C9TM05</accession>
<organism evidence="2 3">
    <name type="scientific">Paxillus involutus ATCC 200175</name>
    <dbReference type="NCBI Taxonomy" id="664439"/>
    <lineage>
        <taxon>Eukaryota</taxon>
        <taxon>Fungi</taxon>
        <taxon>Dikarya</taxon>
        <taxon>Basidiomycota</taxon>
        <taxon>Agaricomycotina</taxon>
        <taxon>Agaricomycetes</taxon>
        <taxon>Agaricomycetidae</taxon>
        <taxon>Boletales</taxon>
        <taxon>Paxilineae</taxon>
        <taxon>Paxillaceae</taxon>
        <taxon>Paxillus</taxon>
    </lineage>
</organism>
<keyword evidence="1" id="KW-0812">Transmembrane</keyword>
<keyword evidence="1" id="KW-0472">Membrane</keyword>
<dbReference type="HOGENOM" id="CLU_022883_6_1_1"/>
<dbReference type="Proteomes" id="UP000053647">
    <property type="component" value="Unassembled WGS sequence"/>
</dbReference>
<protein>
    <submittedName>
        <fullName evidence="2">Uncharacterized protein</fullName>
    </submittedName>
</protein>
<reference evidence="3" key="2">
    <citation type="submission" date="2015-01" db="EMBL/GenBank/DDBJ databases">
        <title>Evolutionary Origins and Diversification of the Mycorrhizal Mutualists.</title>
        <authorList>
            <consortium name="DOE Joint Genome Institute"/>
            <consortium name="Mycorrhizal Genomics Consortium"/>
            <person name="Kohler A."/>
            <person name="Kuo A."/>
            <person name="Nagy L.G."/>
            <person name="Floudas D."/>
            <person name="Copeland A."/>
            <person name="Barry K.W."/>
            <person name="Cichocki N."/>
            <person name="Veneault-Fourrey C."/>
            <person name="LaButti K."/>
            <person name="Lindquist E.A."/>
            <person name="Lipzen A."/>
            <person name="Lundell T."/>
            <person name="Morin E."/>
            <person name="Murat C."/>
            <person name="Riley R."/>
            <person name="Ohm R."/>
            <person name="Sun H."/>
            <person name="Tunlid A."/>
            <person name="Henrissat B."/>
            <person name="Grigoriev I.V."/>
            <person name="Hibbett D.S."/>
            <person name="Martin F."/>
        </authorList>
    </citation>
    <scope>NUCLEOTIDE SEQUENCE [LARGE SCALE GENOMIC DNA]</scope>
    <source>
        <strain evidence="3">ATCC 200175</strain>
    </source>
</reference>
<feature type="non-terminal residue" evidence="2">
    <location>
        <position position="355"/>
    </location>
</feature>
<evidence type="ECO:0000256" key="1">
    <source>
        <dbReference type="SAM" id="Phobius"/>
    </source>
</evidence>
<feature type="transmembrane region" description="Helical" evidence="1">
    <location>
        <begin position="128"/>
        <end position="146"/>
    </location>
</feature>
<evidence type="ECO:0000313" key="3">
    <source>
        <dbReference type="Proteomes" id="UP000053647"/>
    </source>
</evidence>
<feature type="non-terminal residue" evidence="2">
    <location>
        <position position="1"/>
    </location>
</feature>
<keyword evidence="1" id="KW-1133">Transmembrane helix</keyword>
<dbReference type="PANTHER" id="PTHR35043:SF7">
    <property type="entry name" value="TRANSCRIPTION FACTOR DOMAIN-CONTAINING PROTEIN"/>
    <property type="match status" value="1"/>
</dbReference>
<gene>
    <name evidence="2" type="ORF">PAXINDRAFT_23589</name>
</gene>
<dbReference type="AlphaFoldDB" id="A0A0C9TM05"/>
<evidence type="ECO:0000313" key="2">
    <source>
        <dbReference type="EMBL" id="KIJ08386.1"/>
    </source>
</evidence>
<dbReference type="OrthoDB" id="9451547at2759"/>
<sequence length="355" mass="40090">NYRSVWSILASCGLTLLICTWHAIHPNIVFQETWYTVALYRGGLVLSVLLAPELTIARASDERWDASDHQWTRTHGFFALMGGFVLQDGTRRTELVKRRALQHLRSGTIMNLNITEAEINDRSKSDGLGKAILVIQLSWFILQIVARGMNHLAITLLEIDTLAMAALSFLLFFFWWSKPMAPGRPHTFYLMPTSMLRDAREIRRFVVIYGLQALIPRELRARTFVGGGSILSDIWREEIVGGRLGSGEVDRKYGLSALLIVWVIFGALHLIAWDFQFPSQAEKIIWRVASLTLVASPCVFFLTFKSDFMAVIALFVVCIGVVARVVLLVVMLASLRYLPASAYQTVSWTSYVPHL</sequence>
<proteinExistence type="predicted"/>
<feature type="transmembrane region" description="Helical" evidence="1">
    <location>
        <begin position="6"/>
        <end position="24"/>
    </location>
</feature>
<dbReference type="PANTHER" id="PTHR35043">
    <property type="entry name" value="TRANSCRIPTION FACTOR DOMAIN-CONTAINING PROTEIN"/>
    <property type="match status" value="1"/>
</dbReference>
<name>A0A0C9TM05_PAXIN</name>
<feature type="transmembrane region" description="Helical" evidence="1">
    <location>
        <begin position="253"/>
        <end position="272"/>
    </location>
</feature>
<dbReference type="EMBL" id="KN819634">
    <property type="protein sequence ID" value="KIJ08386.1"/>
    <property type="molecule type" value="Genomic_DNA"/>
</dbReference>
<reference evidence="2 3" key="1">
    <citation type="submission" date="2014-06" db="EMBL/GenBank/DDBJ databases">
        <authorList>
            <consortium name="DOE Joint Genome Institute"/>
            <person name="Kuo A."/>
            <person name="Kohler A."/>
            <person name="Nagy L.G."/>
            <person name="Floudas D."/>
            <person name="Copeland A."/>
            <person name="Barry K.W."/>
            <person name="Cichocki N."/>
            <person name="Veneault-Fourrey C."/>
            <person name="LaButti K."/>
            <person name="Lindquist E.A."/>
            <person name="Lipzen A."/>
            <person name="Lundell T."/>
            <person name="Morin E."/>
            <person name="Murat C."/>
            <person name="Sun H."/>
            <person name="Tunlid A."/>
            <person name="Henrissat B."/>
            <person name="Grigoriev I.V."/>
            <person name="Hibbett D.S."/>
            <person name="Martin F."/>
            <person name="Nordberg H.P."/>
            <person name="Cantor M.N."/>
            <person name="Hua S.X."/>
        </authorList>
    </citation>
    <scope>NUCLEOTIDE SEQUENCE [LARGE SCALE GENOMIC DNA]</scope>
    <source>
        <strain evidence="2 3">ATCC 200175</strain>
    </source>
</reference>
<feature type="transmembrane region" description="Helical" evidence="1">
    <location>
        <begin position="311"/>
        <end position="333"/>
    </location>
</feature>